<proteinExistence type="inferred from homology"/>
<keyword evidence="1" id="KW-0808">Transferase</keyword>
<organism evidence="6">
    <name type="scientific">freshwater metagenome</name>
    <dbReference type="NCBI Taxonomy" id="449393"/>
    <lineage>
        <taxon>unclassified sequences</taxon>
        <taxon>metagenomes</taxon>
        <taxon>ecological metagenomes</taxon>
    </lineage>
</organism>
<comment type="similarity">
    <text evidence="3">Belongs to the acetyltransferase family. RimJ subfamily.</text>
</comment>
<protein>
    <submittedName>
        <fullName evidence="6">Unannotated protein</fullName>
    </submittedName>
</protein>
<feature type="compositionally biased region" description="Polar residues" evidence="4">
    <location>
        <begin position="1"/>
        <end position="16"/>
    </location>
</feature>
<dbReference type="AlphaFoldDB" id="A0A6J6GWW5"/>
<evidence type="ECO:0000256" key="2">
    <source>
        <dbReference type="ARBA" id="ARBA00023315"/>
    </source>
</evidence>
<dbReference type="PANTHER" id="PTHR43792">
    <property type="entry name" value="GNAT FAMILY, PUTATIVE (AFU_ORTHOLOGUE AFUA_3G00765)-RELATED-RELATED"/>
    <property type="match status" value="1"/>
</dbReference>
<evidence type="ECO:0000313" key="6">
    <source>
        <dbReference type="EMBL" id="CAB4603445.1"/>
    </source>
</evidence>
<dbReference type="InterPro" id="IPR051531">
    <property type="entry name" value="N-acetyltransferase"/>
</dbReference>
<dbReference type="PROSITE" id="PS51186">
    <property type="entry name" value="GNAT"/>
    <property type="match status" value="1"/>
</dbReference>
<keyword evidence="2" id="KW-0012">Acyltransferase</keyword>
<gene>
    <name evidence="6" type="ORF">UFOPK1826_00836</name>
</gene>
<dbReference type="SUPFAM" id="SSF55729">
    <property type="entry name" value="Acyl-CoA N-acyltransferases (Nat)"/>
    <property type="match status" value="1"/>
</dbReference>
<dbReference type="PANTHER" id="PTHR43792:SF8">
    <property type="entry name" value="[RIBOSOMAL PROTEIN US5]-ALANINE N-ACETYLTRANSFERASE"/>
    <property type="match status" value="1"/>
</dbReference>
<reference evidence="6" key="1">
    <citation type="submission" date="2020-05" db="EMBL/GenBank/DDBJ databases">
        <authorList>
            <person name="Chiriac C."/>
            <person name="Salcher M."/>
            <person name="Ghai R."/>
            <person name="Kavagutti S V."/>
        </authorList>
    </citation>
    <scope>NUCLEOTIDE SEQUENCE</scope>
</reference>
<dbReference type="Pfam" id="PF13302">
    <property type="entry name" value="Acetyltransf_3"/>
    <property type="match status" value="1"/>
</dbReference>
<dbReference type="InterPro" id="IPR000182">
    <property type="entry name" value="GNAT_dom"/>
</dbReference>
<dbReference type="Gene3D" id="3.40.630.30">
    <property type="match status" value="1"/>
</dbReference>
<accession>A0A6J6GWW5</accession>
<evidence type="ECO:0000256" key="1">
    <source>
        <dbReference type="ARBA" id="ARBA00022679"/>
    </source>
</evidence>
<name>A0A6J6GWW5_9ZZZZ</name>
<dbReference type="InterPro" id="IPR016181">
    <property type="entry name" value="Acyl_CoA_acyltransferase"/>
</dbReference>
<evidence type="ECO:0000256" key="4">
    <source>
        <dbReference type="SAM" id="MobiDB-lite"/>
    </source>
</evidence>
<evidence type="ECO:0000256" key="3">
    <source>
        <dbReference type="ARBA" id="ARBA00038502"/>
    </source>
</evidence>
<feature type="region of interest" description="Disordered" evidence="4">
    <location>
        <begin position="1"/>
        <end position="25"/>
    </location>
</feature>
<dbReference type="GO" id="GO:0008999">
    <property type="term" value="F:protein-N-terminal-alanine acetyltransferase activity"/>
    <property type="evidence" value="ECO:0007669"/>
    <property type="project" value="TreeGrafter"/>
</dbReference>
<dbReference type="EMBL" id="CAEZUN010000094">
    <property type="protein sequence ID" value="CAB4603445.1"/>
    <property type="molecule type" value="Genomic_DNA"/>
</dbReference>
<dbReference type="GO" id="GO:0005737">
    <property type="term" value="C:cytoplasm"/>
    <property type="evidence" value="ECO:0007669"/>
    <property type="project" value="TreeGrafter"/>
</dbReference>
<feature type="domain" description="N-acetyltransferase" evidence="5">
    <location>
        <begin position="36"/>
        <end position="226"/>
    </location>
</feature>
<evidence type="ECO:0000259" key="5">
    <source>
        <dbReference type="PROSITE" id="PS51186"/>
    </source>
</evidence>
<sequence>MSGASRNSVGSATPIFSSPHPAGSQLTTLRLQGKRVTMRPLVPSDYAAWSEVRVRNGDWLLIWEPKRSEYIADPATDSQAFERRCVARDRERLAGTSYTLGLFIENKFAGEVNLNNVVRGAMQTGTVGYWIDRKQAGNGYVAEGVAVLSRFAFEELKLHRIEVCIIPRNVNSKKVVEKLKFRLEGLAERFLEINGVWEDHLRYGFTIEEWQDRKAAITQQWLVAKT</sequence>